<comment type="caution">
    <text evidence="3">The sequence shown here is derived from an EMBL/GenBank/DDBJ whole genome shotgun (WGS) entry which is preliminary data.</text>
</comment>
<proteinExistence type="predicted"/>
<gene>
    <name evidence="3" type="ORF">PHJA_001062500</name>
</gene>
<evidence type="ECO:0000313" key="3">
    <source>
        <dbReference type="EMBL" id="GFP89188.1"/>
    </source>
</evidence>
<feature type="region of interest" description="Disordered" evidence="1">
    <location>
        <begin position="404"/>
        <end position="425"/>
    </location>
</feature>
<feature type="domain" description="At1g61320/AtMIF1 LRR" evidence="2">
    <location>
        <begin position="18"/>
        <end position="232"/>
    </location>
</feature>
<evidence type="ECO:0000259" key="2">
    <source>
        <dbReference type="Pfam" id="PF23622"/>
    </source>
</evidence>
<name>A0A830BW55_9LAMI</name>
<dbReference type="InterPro" id="IPR032675">
    <property type="entry name" value="LRR_dom_sf"/>
</dbReference>
<dbReference type="PANTHER" id="PTHR34145:SF79">
    <property type="entry name" value="F-BOX DOMAIN, FBD DOMAIN, LEUCINE-RICH REPEAT DOMAIN SUPERFAMILY"/>
    <property type="match status" value="1"/>
</dbReference>
<dbReference type="SUPFAM" id="SSF52047">
    <property type="entry name" value="RNI-like"/>
    <property type="match status" value="1"/>
</dbReference>
<dbReference type="AlphaFoldDB" id="A0A830BW55"/>
<dbReference type="Gene3D" id="3.80.10.10">
    <property type="entry name" value="Ribonuclease Inhibitor"/>
    <property type="match status" value="1"/>
</dbReference>
<dbReference type="Gene3D" id="3.30.200.20">
    <property type="entry name" value="Phosphorylase Kinase, domain 1"/>
    <property type="match status" value="1"/>
</dbReference>
<dbReference type="InterPro" id="IPR011009">
    <property type="entry name" value="Kinase-like_dom_sf"/>
</dbReference>
<dbReference type="SUPFAM" id="SSF56112">
    <property type="entry name" value="Protein kinase-like (PK-like)"/>
    <property type="match status" value="1"/>
</dbReference>
<evidence type="ECO:0000313" key="4">
    <source>
        <dbReference type="Proteomes" id="UP000653305"/>
    </source>
</evidence>
<evidence type="ECO:0000256" key="1">
    <source>
        <dbReference type="SAM" id="MobiDB-lite"/>
    </source>
</evidence>
<sequence length="462" mass="51183">MRNYMFPYKQLCKGLFSNVVRMKCLKALSLKCIKVCEEALDGILTSCPVLKFLSIHGSGELLSLKISGPSLMLKYLEIVFCLGIETIKISNVNLLSFSYLGPGINLVINNVPMLDEISIGKGYSGLENNVFGQLSCCLYQLEVLTLDIYRLEDNINIFAFPELPNLKQLILKVGAWNDDSLLEFTSLIKACPNLNRFVLQVLEFVSNVHELCVVLSTDFFTIVTVVHPSLKDARGVQSKSTSDYTLAGLAKLYFVRVDFIYALSTTSSIGNSADWPLEFDGHTQTSAAPSIMLPVTFRLQLMKLIIMGPSLYTSLNRSVSGEEQGIYIRIAASESEGPEESNDEELELPMYDLAIVTKATNSFSNSNKLGEGGFGPVYKGMLEDGQEIIRSDQTRMNGIGLTSRSDRRISHSSIPDSKSIKDFKGEKIGGPRLKGCQKLLHKELRSSRMKLFVSPSFNIGIL</sequence>
<dbReference type="InterPro" id="IPR053772">
    <property type="entry name" value="At1g61320/At1g61330-like"/>
</dbReference>
<reference evidence="3" key="1">
    <citation type="submission" date="2020-07" db="EMBL/GenBank/DDBJ databases">
        <title>Ethylene signaling mediates host invasion by parasitic plants.</title>
        <authorList>
            <person name="Yoshida S."/>
        </authorList>
    </citation>
    <scope>NUCLEOTIDE SEQUENCE</scope>
    <source>
        <strain evidence="3">Okayama</strain>
    </source>
</reference>
<dbReference type="PANTHER" id="PTHR34145">
    <property type="entry name" value="OS02G0105600 PROTEIN"/>
    <property type="match status" value="1"/>
</dbReference>
<organism evidence="3 4">
    <name type="scientific">Phtheirospermum japonicum</name>
    <dbReference type="NCBI Taxonomy" id="374723"/>
    <lineage>
        <taxon>Eukaryota</taxon>
        <taxon>Viridiplantae</taxon>
        <taxon>Streptophyta</taxon>
        <taxon>Embryophyta</taxon>
        <taxon>Tracheophyta</taxon>
        <taxon>Spermatophyta</taxon>
        <taxon>Magnoliopsida</taxon>
        <taxon>eudicotyledons</taxon>
        <taxon>Gunneridae</taxon>
        <taxon>Pentapetalae</taxon>
        <taxon>asterids</taxon>
        <taxon>lamiids</taxon>
        <taxon>Lamiales</taxon>
        <taxon>Orobanchaceae</taxon>
        <taxon>Orobanchaceae incertae sedis</taxon>
        <taxon>Phtheirospermum</taxon>
    </lineage>
</organism>
<protein>
    <submittedName>
        <fullName evidence="3">65-kDa microtubule-associated protein 2</fullName>
    </submittedName>
</protein>
<dbReference type="Pfam" id="PF23622">
    <property type="entry name" value="LRR_At1g61320_AtMIF1"/>
    <property type="match status" value="1"/>
</dbReference>
<dbReference type="EMBL" id="BMAC01000182">
    <property type="protein sequence ID" value="GFP89188.1"/>
    <property type="molecule type" value="Genomic_DNA"/>
</dbReference>
<accession>A0A830BW55</accession>
<dbReference type="Proteomes" id="UP000653305">
    <property type="component" value="Unassembled WGS sequence"/>
</dbReference>
<dbReference type="OrthoDB" id="613853at2759"/>
<keyword evidence="4" id="KW-1185">Reference proteome</keyword>
<dbReference type="InterPro" id="IPR055357">
    <property type="entry name" value="LRR_At1g61320_AtMIF1"/>
</dbReference>